<protein>
    <submittedName>
        <fullName evidence="1">Uncharacterized protein</fullName>
    </submittedName>
</protein>
<accession>A0A0G1U0K4</accession>
<gene>
    <name evidence="1" type="ORF">UY17_C0013G0003</name>
</gene>
<sequence length="320" mass="37315">MRTPRSLRTSYLTMRKRAEAVIDVKNPSRPEIFEDWDYSGKPKVELIAILNSDLESLHYEIGYKRHNPYRGSNKSGKSLDVRSHDPVELSDELKRFLRWHIGGLADEHVAMAPVFIMNLKDRFSYRHWTDRETRTIEVSESRGWIVPRFLSLTIDSRDFELLHFFQIEARMNKKYHSFLRWCVKTVNYLTRNNLTIRARGFAEILKIFYSRPELLKKTALGQIVPRIARKDVFLKLLEAHSLISAESAQELSVIKPVSISGSGFYLNVARNGYRKNGCVSFVVYGGNKIPEPKLKEVEPRINTQIRSNEFRNGLREEARI</sequence>
<reference evidence="1 2" key="1">
    <citation type="journal article" date="2015" name="Nature">
        <title>rRNA introns, odd ribosomes, and small enigmatic genomes across a large radiation of phyla.</title>
        <authorList>
            <person name="Brown C.T."/>
            <person name="Hug L.A."/>
            <person name="Thomas B.C."/>
            <person name="Sharon I."/>
            <person name="Castelle C.J."/>
            <person name="Singh A."/>
            <person name="Wilkins M.J."/>
            <person name="Williams K.H."/>
            <person name="Banfield J.F."/>
        </authorList>
    </citation>
    <scope>NUCLEOTIDE SEQUENCE [LARGE SCALE GENOMIC DNA]</scope>
</reference>
<dbReference type="EMBL" id="LCOZ01000013">
    <property type="protein sequence ID" value="KKU87597.1"/>
    <property type="molecule type" value="Genomic_DNA"/>
</dbReference>
<name>A0A0G1U0K4_9BACT</name>
<dbReference type="AlphaFoldDB" id="A0A0G1U0K4"/>
<evidence type="ECO:0000313" key="1">
    <source>
        <dbReference type="EMBL" id="KKU87597.1"/>
    </source>
</evidence>
<evidence type="ECO:0000313" key="2">
    <source>
        <dbReference type="Proteomes" id="UP000034772"/>
    </source>
</evidence>
<proteinExistence type="predicted"/>
<organism evidence="1 2">
    <name type="scientific">Candidatus Beckwithbacteria bacterium GW2011_GWC2_47_9</name>
    <dbReference type="NCBI Taxonomy" id="1618373"/>
    <lineage>
        <taxon>Bacteria</taxon>
        <taxon>Candidatus Beckwithiibacteriota</taxon>
    </lineage>
</organism>
<comment type="caution">
    <text evidence="1">The sequence shown here is derived from an EMBL/GenBank/DDBJ whole genome shotgun (WGS) entry which is preliminary data.</text>
</comment>
<dbReference type="Proteomes" id="UP000034772">
    <property type="component" value="Unassembled WGS sequence"/>
</dbReference>